<keyword evidence="1" id="KW-1133">Transmembrane helix</keyword>
<accession>A0A1M7GP23</accession>
<feature type="domain" description="Zinc-ribbon" evidence="2">
    <location>
        <begin position="2"/>
        <end position="23"/>
    </location>
</feature>
<dbReference type="OrthoDB" id="1864155at2"/>
<dbReference type="InterPro" id="IPR026870">
    <property type="entry name" value="Zinc_ribbon_dom"/>
</dbReference>
<evidence type="ECO:0000313" key="3">
    <source>
        <dbReference type="EMBL" id="SHM17878.1"/>
    </source>
</evidence>
<dbReference type="Pfam" id="PF13240">
    <property type="entry name" value="Zn_Ribbon_1"/>
    <property type="match status" value="1"/>
</dbReference>
<keyword evidence="1" id="KW-0472">Membrane</keyword>
<evidence type="ECO:0000259" key="2">
    <source>
        <dbReference type="Pfam" id="PF13240"/>
    </source>
</evidence>
<reference evidence="3 4" key="1">
    <citation type="submission" date="2016-11" db="EMBL/GenBank/DDBJ databases">
        <authorList>
            <person name="Jaros S."/>
            <person name="Januszkiewicz K."/>
            <person name="Wedrychowicz H."/>
        </authorList>
    </citation>
    <scope>NUCLEOTIDE SEQUENCE [LARGE SCALE GENOMIC DNA]</scope>
    <source>
        <strain evidence="3 4">Y1</strain>
    </source>
</reference>
<feature type="transmembrane region" description="Helical" evidence="1">
    <location>
        <begin position="64"/>
        <end position="84"/>
    </location>
</feature>
<feature type="transmembrane region" description="Helical" evidence="1">
    <location>
        <begin position="153"/>
        <end position="171"/>
    </location>
</feature>
<protein>
    <submittedName>
        <fullName evidence="3">Zinc-ribbon domain-containing protein</fullName>
    </submittedName>
</protein>
<name>A0A1M7GP23_RUMFL</name>
<organism evidence="3 4">
    <name type="scientific">Ruminococcus flavefaciens</name>
    <dbReference type="NCBI Taxonomy" id="1265"/>
    <lineage>
        <taxon>Bacteria</taxon>
        <taxon>Bacillati</taxon>
        <taxon>Bacillota</taxon>
        <taxon>Clostridia</taxon>
        <taxon>Eubacteriales</taxon>
        <taxon>Oscillospiraceae</taxon>
        <taxon>Ruminococcus</taxon>
    </lineage>
</organism>
<dbReference type="Proteomes" id="UP000184394">
    <property type="component" value="Unassembled WGS sequence"/>
</dbReference>
<dbReference type="RefSeq" id="WP_072948166.1">
    <property type="nucleotide sequence ID" value="NZ_FRCT01000001.1"/>
</dbReference>
<keyword evidence="1" id="KW-0812">Transmembrane</keyword>
<gene>
    <name evidence="3" type="ORF">SAMN04487860_101408</name>
</gene>
<feature type="transmembrane region" description="Helical" evidence="1">
    <location>
        <begin position="191"/>
        <end position="209"/>
    </location>
</feature>
<evidence type="ECO:0000256" key="1">
    <source>
        <dbReference type="SAM" id="Phobius"/>
    </source>
</evidence>
<sequence length="221" mass="23831">MFCKHCGSQIPDGSEKCPSCGGSLTGSAASPASFNSANSTSVKELADNFTNIAAERTAGLPLGLIAKVCILIALVTFFLPFISVSCKDNEYASKMEEKSYSGFTLMLDLEDDDDESLDSLESDPKPNIFLILAFAGGVATAVFIFYKKKYKLAAMISGASAIALILFRMTFFSYYDFPSESKKYIDIDTKFGLLLCILMMLTTAAACFLEDKNSQSGSSTL</sequence>
<dbReference type="AlphaFoldDB" id="A0A1M7GP23"/>
<evidence type="ECO:0000313" key="4">
    <source>
        <dbReference type="Proteomes" id="UP000184394"/>
    </source>
</evidence>
<dbReference type="EMBL" id="FRCT01000001">
    <property type="protein sequence ID" value="SHM17878.1"/>
    <property type="molecule type" value="Genomic_DNA"/>
</dbReference>
<feature type="transmembrane region" description="Helical" evidence="1">
    <location>
        <begin position="128"/>
        <end position="146"/>
    </location>
</feature>
<proteinExistence type="predicted"/>